<reference evidence="2 3" key="1">
    <citation type="submission" date="2018-02" db="EMBL/GenBank/DDBJ databases">
        <title>Draft genome of wild Prunus yedoensis var. nudiflora.</title>
        <authorList>
            <person name="Baek S."/>
            <person name="Kim J.-H."/>
            <person name="Choi K."/>
            <person name="Kim G.-B."/>
            <person name="Cho A."/>
            <person name="Jang H."/>
            <person name="Shin C.-H."/>
            <person name="Yu H.-J."/>
            <person name="Mun J.-H."/>
        </authorList>
    </citation>
    <scope>NUCLEOTIDE SEQUENCE [LARGE SCALE GENOMIC DNA]</scope>
    <source>
        <strain evidence="3">cv. Jeju island</strain>
        <tissue evidence="2">Leaf</tissue>
    </source>
</reference>
<sequence length="108" mass="11835">MVMVVMIVDSTMKGKCQTMLCFTGWKPTTSKVSKYNCNSLVFLVNSTSFLNLQAIYNQVVGDFERMATEAPGWADQWGAGGIGALEDGDNTKATENSSKTRRQIPSLD</sequence>
<name>A0A314Z9M2_PRUYE</name>
<organism evidence="2 3">
    <name type="scientific">Prunus yedoensis var. nudiflora</name>
    <dbReference type="NCBI Taxonomy" id="2094558"/>
    <lineage>
        <taxon>Eukaryota</taxon>
        <taxon>Viridiplantae</taxon>
        <taxon>Streptophyta</taxon>
        <taxon>Embryophyta</taxon>
        <taxon>Tracheophyta</taxon>
        <taxon>Spermatophyta</taxon>
        <taxon>Magnoliopsida</taxon>
        <taxon>eudicotyledons</taxon>
        <taxon>Gunneridae</taxon>
        <taxon>Pentapetalae</taxon>
        <taxon>rosids</taxon>
        <taxon>fabids</taxon>
        <taxon>Rosales</taxon>
        <taxon>Rosaceae</taxon>
        <taxon>Amygdaloideae</taxon>
        <taxon>Amygdaleae</taxon>
        <taxon>Prunus</taxon>
    </lineage>
</organism>
<dbReference type="OrthoDB" id="779084at2759"/>
<evidence type="ECO:0000313" key="2">
    <source>
        <dbReference type="EMBL" id="PQQ18392.1"/>
    </source>
</evidence>
<protein>
    <submittedName>
        <fullName evidence="2">Uncharacterized protein</fullName>
    </submittedName>
</protein>
<gene>
    <name evidence="2" type="ORF">Pyn_23486</name>
</gene>
<feature type="region of interest" description="Disordered" evidence="1">
    <location>
        <begin position="78"/>
        <end position="108"/>
    </location>
</feature>
<dbReference type="EMBL" id="PJQY01000110">
    <property type="protein sequence ID" value="PQQ18392.1"/>
    <property type="molecule type" value="Genomic_DNA"/>
</dbReference>
<keyword evidence="3" id="KW-1185">Reference proteome</keyword>
<accession>A0A314Z9M2</accession>
<evidence type="ECO:0000256" key="1">
    <source>
        <dbReference type="SAM" id="MobiDB-lite"/>
    </source>
</evidence>
<dbReference type="AlphaFoldDB" id="A0A314Z9M2"/>
<dbReference type="Proteomes" id="UP000250321">
    <property type="component" value="Unassembled WGS sequence"/>
</dbReference>
<evidence type="ECO:0000313" key="3">
    <source>
        <dbReference type="Proteomes" id="UP000250321"/>
    </source>
</evidence>
<proteinExistence type="predicted"/>
<comment type="caution">
    <text evidence="2">The sequence shown here is derived from an EMBL/GenBank/DDBJ whole genome shotgun (WGS) entry which is preliminary data.</text>
</comment>